<gene>
    <name evidence="2" type="ORF">PCC6912_41210</name>
</gene>
<dbReference type="EMBL" id="RSCJ01000019">
    <property type="protein sequence ID" value="RUR76717.1"/>
    <property type="molecule type" value="Genomic_DNA"/>
</dbReference>
<dbReference type="PROSITE" id="PS00383">
    <property type="entry name" value="TYR_PHOSPHATASE_1"/>
    <property type="match status" value="1"/>
</dbReference>
<dbReference type="PROSITE" id="PS50056">
    <property type="entry name" value="TYR_PHOSPHATASE_2"/>
    <property type="match status" value="1"/>
</dbReference>
<evidence type="ECO:0000259" key="1">
    <source>
        <dbReference type="PROSITE" id="PS50056"/>
    </source>
</evidence>
<dbReference type="OrthoDB" id="9806482at2"/>
<dbReference type="InterPro" id="IPR050561">
    <property type="entry name" value="PTP"/>
</dbReference>
<accession>A0A3S1FEQ7</accession>
<feature type="domain" description="Tyrosine specific protein phosphatases" evidence="1">
    <location>
        <begin position="84"/>
        <end position="140"/>
    </location>
</feature>
<dbReference type="InterPro" id="IPR029021">
    <property type="entry name" value="Prot-tyrosine_phosphatase-like"/>
</dbReference>
<dbReference type="Pfam" id="PF00782">
    <property type="entry name" value="DSPc"/>
    <property type="match status" value="1"/>
</dbReference>
<reference evidence="2 3" key="1">
    <citation type="journal article" date="2019" name="Genome Biol. Evol.">
        <title>Day and night: Metabolic profiles and evolutionary relationships of six axenic non-marine cyanobacteria.</title>
        <authorList>
            <person name="Will S.E."/>
            <person name="Henke P."/>
            <person name="Boedeker C."/>
            <person name="Huang S."/>
            <person name="Brinkmann H."/>
            <person name="Rohde M."/>
            <person name="Jarek M."/>
            <person name="Friedl T."/>
            <person name="Seufert S."/>
            <person name="Schumacher M."/>
            <person name="Overmann J."/>
            <person name="Neumann-Schaal M."/>
            <person name="Petersen J."/>
        </authorList>
    </citation>
    <scope>NUCLEOTIDE SEQUENCE [LARGE SCALE GENOMIC DNA]</scope>
    <source>
        <strain evidence="2 3">PCC 6912</strain>
    </source>
</reference>
<dbReference type="Gene3D" id="3.90.190.10">
    <property type="entry name" value="Protein tyrosine phosphatase superfamily"/>
    <property type="match status" value="1"/>
</dbReference>
<dbReference type="FunFam" id="3.90.190.10:FF:000157">
    <property type="entry name" value="Protein-tyrosine phosphatase"/>
    <property type="match status" value="1"/>
</dbReference>
<dbReference type="InterPro" id="IPR000387">
    <property type="entry name" value="Tyr_Pase_dom"/>
</dbReference>
<protein>
    <recommendedName>
        <fullName evidence="1">Tyrosine specific protein phosphatases domain-containing protein</fullName>
    </recommendedName>
</protein>
<dbReference type="AlphaFoldDB" id="A0A3S1FEQ7"/>
<dbReference type="InterPro" id="IPR000340">
    <property type="entry name" value="Dual-sp_phosphatase_cat-dom"/>
</dbReference>
<dbReference type="InterPro" id="IPR016130">
    <property type="entry name" value="Tyr_Pase_AS"/>
</dbReference>
<name>A0A3S1FEQ7_CHLFR</name>
<dbReference type="STRING" id="211165.GCA_000317285_02655"/>
<dbReference type="RefSeq" id="WP_016876388.1">
    <property type="nucleotide sequence ID" value="NZ_AJLN01000075.1"/>
</dbReference>
<dbReference type="PANTHER" id="PTHR23339">
    <property type="entry name" value="TYROSINE SPECIFIC PROTEIN PHOSPHATASE AND DUAL SPECIFICITY PROTEIN PHOSPHATASE"/>
    <property type="match status" value="1"/>
</dbReference>
<evidence type="ECO:0000313" key="3">
    <source>
        <dbReference type="Proteomes" id="UP000268857"/>
    </source>
</evidence>
<dbReference type="Proteomes" id="UP000268857">
    <property type="component" value="Unassembled WGS sequence"/>
</dbReference>
<comment type="caution">
    <text evidence="2">The sequence shown here is derived from an EMBL/GenBank/DDBJ whole genome shotgun (WGS) entry which is preliminary data.</text>
</comment>
<evidence type="ECO:0000313" key="2">
    <source>
        <dbReference type="EMBL" id="RUR76717.1"/>
    </source>
</evidence>
<keyword evidence="3" id="KW-1185">Reference proteome</keyword>
<organism evidence="2 3">
    <name type="scientific">Chlorogloeopsis fritschii PCC 6912</name>
    <dbReference type="NCBI Taxonomy" id="211165"/>
    <lineage>
        <taxon>Bacteria</taxon>
        <taxon>Bacillati</taxon>
        <taxon>Cyanobacteriota</taxon>
        <taxon>Cyanophyceae</taxon>
        <taxon>Nostocales</taxon>
        <taxon>Chlorogloeopsidaceae</taxon>
        <taxon>Chlorogloeopsis</taxon>
    </lineage>
</organism>
<dbReference type="SUPFAM" id="SSF52799">
    <property type="entry name" value="(Phosphotyrosine protein) phosphatases II"/>
    <property type="match status" value="1"/>
</dbReference>
<proteinExistence type="predicted"/>
<sequence>MYKFAAAAENEPIVFGAAKPGYSNTKVHDWIEFMKRSDIKRVCCLLSDRQLARYSDLLGTYQQEFGINRVCWAPIEDFHLCDRETLTQKILPFLAAADQQGEKVVVHCSGGIGRTGHVLAAWLVSRRGLSNKDAIAAVRRTGRNPYEAAIASVMRGRNPFQAVGELHALLNECRLADWRC</sequence>